<organism evidence="2 3">
    <name type="scientific">Steccherinum ochraceum</name>
    <dbReference type="NCBI Taxonomy" id="92696"/>
    <lineage>
        <taxon>Eukaryota</taxon>
        <taxon>Fungi</taxon>
        <taxon>Dikarya</taxon>
        <taxon>Basidiomycota</taxon>
        <taxon>Agaricomycotina</taxon>
        <taxon>Agaricomycetes</taxon>
        <taxon>Polyporales</taxon>
        <taxon>Steccherinaceae</taxon>
        <taxon>Steccherinum</taxon>
    </lineage>
</organism>
<evidence type="ECO:0000313" key="2">
    <source>
        <dbReference type="EMBL" id="TCD61876.1"/>
    </source>
</evidence>
<proteinExistence type="predicted"/>
<accession>A0A4R0R651</accession>
<dbReference type="AlphaFoldDB" id="A0A4R0R651"/>
<gene>
    <name evidence="2" type="ORF">EIP91_007804</name>
</gene>
<dbReference type="EMBL" id="RWJN01000422">
    <property type="protein sequence ID" value="TCD61876.1"/>
    <property type="molecule type" value="Genomic_DNA"/>
</dbReference>
<feature type="compositionally biased region" description="Basic and acidic residues" evidence="1">
    <location>
        <begin position="46"/>
        <end position="56"/>
    </location>
</feature>
<dbReference type="Proteomes" id="UP000292702">
    <property type="component" value="Unassembled WGS sequence"/>
</dbReference>
<sequence length="342" mass="37652">MAPSKSNKRTDSKTQKATGGSAVRKSLGASSLKVDPKVRKVLRNRGTKESSSDKPKKTTSAREPIDTQQSEAAQREVPLRIDKGDGTDFCAFCRDCANGHVLVSCSDGECPTRTALCSKCIPGLQILVPSGSGVPPVGTGTILLCPQCQFAKYGRKHARFLVLWLKDKRGNLEPCYPQGLPVACTEPSARNMRYVFPKVAIMTYHLRALSPDGEPPTVVYSTLRKAYRQCPDRVMQITIPFDIYTDKLNASHKGLLTRAKSNLAQFQPTFVLIFVLTHSDDERGDLFHEEGGALDIPEFFKGVIGDGILESLRPITTHMFMLTCGGLSRPEPRKKLTEVVKR</sequence>
<dbReference type="OrthoDB" id="2801679at2759"/>
<evidence type="ECO:0000256" key="1">
    <source>
        <dbReference type="SAM" id="MobiDB-lite"/>
    </source>
</evidence>
<name>A0A4R0R651_9APHY</name>
<feature type="region of interest" description="Disordered" evidence="1">
    <location>
        <begin position="1"/>
        <end position="77"/>
    </location>
</feature>
<comment type="caution">
    <text evidence="2">The sequence shown here is derived from an EMBL/GenBank/DDBJ whole genome shotgun (WGS) entry which is preliminary data.</text>
</comment>
<keyword evidence="3" id="KW-1185">Reference proteome</keyword>
<reference evidence="2 3" key="1">
    <citation type="submission" date="2018-11" db="EMBL/GenBank/DDBJ databases">
        <title>Genome assembly of Steccherinum ochraceum LE-BIN_3174, the white-rot fungus of the Steccherinaceae family (The Residual Polyporoid clade, Polyporales, Basidiomycota).</title>
        <authorList>
            <person name="Fedorova T.V."/>
            <person name="Glazunova O.A."/>
            <person name="Landesman E.O."/>
            <person name="Moiseenko K.V."/>
            <person name="Psurtseva N.V."/>
            <person name="Savinova O.S."/>
            <person name="Shakhova N.V."/>
            <person name="Tyazhelova T.V."/>
            <person name="Vasina D.V."/>
        </authorList>
    </citation>
    <scope>NUCLEOTIDE SEQUENCE [LARGE SCALE GENOMIC DNA]</scope>
    <source>
        <strain evidence="2 3">LE-BIN_3174</strain>
    </source>
</reference>
<protein>
    <submittedName>
        <fullName evidence="2">Uncharacterized protein</fullName>
    </submittedName>
</protein>
<evidence type="ECO:0000313" key="3">
    <source>
        <dbReference type="Proteomes" id="UP000292702"/>
    </source>
</evidence>